<evidence type="ECO:0000259" key="2">
    <source>
        <dbReference type="PROSITE" id="PS51352"/>
    </source>
</evidence>
<name>A0A9W7B7K9_9STRA</name>
<dbReference type="InterPro" id="IPR012336">
    <property type="entry name" value="Thioredoxin-like_fold"/>
</dbReference>
<dbReference type="InterPro" id="IPR017937">
    <property type="entry name" value="Thioredoxin_CS"/>
</dbReference>
<dbReference type="SUPFAM" id="SSF52833">
    <property type="entry name" value="Thioredoxin-like"/>
    <property type="match status" value="1"/>
</dbReference>
<gene>
    <name evidence="3" type="ORF">TrVE_jg5576</name>
</gene>
<dbReference type="GO" id="GO:0031397">
    <property type="term" value="P:negative regulation of protein ubiquitination"/>
    <property type="evidence" value="ECO:0007669"/>
    <property type="project" value="TreeGrafter"/>
</dbReference>
<dbReference type="PROSITE" id="PS00194">
    <property type="entry name" value="THIOREDOXIN_1"/>
    <property type="match status" value="1"/>
</dbReference>
<dbReference type="PANTHER" id="PTHR46472">
    <property type="entry name" value="NUCLEOREDOXIN"/>
    <property type="match status" value="1"/>
</dbReference>
<evidence type="ECO:0000313" key="3">
    <source>
        <dbReference type="EMBL" id="GMH83551.1"/>
    </source>
</evidence>
<evidence type="ECO:0000313" key="4">
    <source>
        <dbReference type="Proteomes" id="UP001165160"/>
    </source>
</evidence>
<dbReference type="Pfam" id="PF13905">
    <property type="entry name" value="Thioredoxin_8"/>
    <property type="match status" value="1"/>
</dbReference>
<dbReference type="EMBL" id="BRXX01000027">
    <property type="protein sequence ID" value="GMH83551.1"/>
    <property type="molecule type" value="Genomic_DNA"/>
</dbReference>
<feature type="domain" description="Thioredoxin" evidence="2">
    <location>
        <begin position="93"/>
        <end position="263"/>
    </location>
</feature>
<comment type="caution">
    <text evidence="3">The sequence shown here is derived from an EMBL/GenBank/DDBJ whole genome shotgun (WGS) entry which is preliminary data.</text>
</comment>
<dbReference type="GO" id="GO:0004791">
    <property type="term" value="F:thioredoxin-disulfide reductase (NADPH) activity"/>
    <property type="evidence" value="ECO:0007669"/>
    <property type="project" value="TreeGrafter"/>
</dbReference>
<dbReference type="Proteomes" id="UP001165160">
    <property type="component" value="Unassembled WGS sequence"/>
</dbReference>
<organism evidence="3 4">
    <name type="scientific">Triparma verrucosa</name>
    <dbReference type="NCBI Taxonomy" id="1606542"/>
    <lineage>
        <taxon>Eukaryota</taxon>
        <taxon>Sar</taxon>
        <taxon>Stramenopiles</taxon>
        <taxon>Ochrophyta</taxon>
        <taxon>Bolidophyceae</taxon>
        <taxon>Parmales</taxon>
        <taxon>Triparmaceae</taxon>
        <taxon>Triparma</taxon>
    </lineage>
</organism>
<evidence type="ECO:0000256" key="1">
    <source>
        <dbReference type="SAM" id="MobiDB-lite"/>
    </source>
</evidence>
<proteinExistence type="predicted"/>
<reference evidence="4" key="1">
    <citation type="journal article" date="2023" name="Commun. Biol.">
        <title>Genome analysis of Parmales, the sister group of diatoms, reveals the evolutionary specialization of diatoms from phago-mixotrophs to photoautotrophs.</title>
        <authorList>
            <person name="Ban H."/>
            <person name="Sato S."/>
            <person name="Yoshikawa S."/>
            <person name="Yamada K."/>
            <person name="Nakamura Y."/>
            <person name="Ichinomiya M."/>
            <person name="Sato N."/>
            <person name="Blanc-Mathieu R."/>
            <person name="Endo H."/>
            <person name="Kuwata A."/>
            <person name="Ogata H."/>
        </authorList>
    </citation>
    <scope>NUCLEOTIDE SEQUENCE [LARGE SCALE GENOMIC DNA]</scope>
    <source>
        <strain evidence="4">NIES 3699</strain>
    </source>
</reference>
<dbReference type="Gene3D" id="3.40.30.10">
    <property type="entry name" value="Glutaredoxin"/>
    <property type="match status" value="1"/>
</dbReference>
<dbReference type="PROSITE" id="PS51352">
    <property type="entry name" value="THIOREDOXIN_2"/>
    <property type="match status" value="1"/>
</dbReference>
<feature type="region of interest" description="Disordered" evidence="1">
    <location>
        <begin position="18"/>
        <end position="37"/>
    </location>
</feature>
<dbReference type="InterPro" id="IPR036249">
    <property type="entry name" value="Thioredoxin-like_sf"/>
</dbReference>
<dbReference type="AlphaFoldDB" id="A0A9W7B7K9"/>
<dbReference type="GO" id="GO:0030178">
    <property type="term" value="P:negative regulation of Wnt signaling pathway"/>
    <property type="evidence" value="ECO:0007669"/>
    <property type="project" value="TreeGrafter"/>
</dbReference>
<dbReference type="GO" id="GO:0005634">
    <property type="term" value="C:nucleus"/>
    <property type="evidence" value="ECO:0007669"/>
    <property type="project" value="TreeGrafter"/>
</dbReference>
<dbReference type="PANTHER" id="PTHR46472:SF1">
    <property type="entry name" value="NUCLEOREDOXIN"/>
    <property type="match status" value="1"/>
</dbReference>
<protein>
    <recommendedName>
        <fullName evidence="2">Thioredoxin domain-containing protein</fullName>
    </recommendedName>
</protein>
<accession>A0A9W7B7K9</accession>
<sequence>MFRPRLLARSSYTLLRPRSPSRPFERSRRAFSSPPSSSRNGIIFISGLLGLSYFAYNTLGNTIGNNTLGNDDAESISNSFFKKRGVKDVQSVTKPLKRPPALIALLPSATFLKRFTLSTPHPDSQTLTLLYFSSPWCPPCKRFTPVLKSFYGKVNLKKFNVEVLLIPCSSTTSISSSLKEGVSYYDDYSMDWLRFDETDIYTEDNMNFLKERFNVWAGPLDNETFKGKDHRGIPTLVLVGRGGEVVYDMAREDVERAVGEGREMELVEGWREACEKK</sequence>
<keyword evidence="4" id="KW-1185">Reference proteome</keyword>
<dbReference type="InterPro" id="IPR013766">
    <property type="entry name" value="Thioredoxin_domain"/>
</dbReference>